<evidence type="ECO:0000313" key="11">
    <source>
        <dbReference type="RefSeq" id="XP_071937582.1"/>
    </source>
</evidence>
<keyword evidence="5" id="KW-0808">Transferase</keyword>
<keyword evidence="7" id="KW-0699">rRNA-binding</keyword>
<keyword evidence="6" id="KW-0949">S-adenosyl-L-methionine</keyword>
<dbReference type="RefSeq" id="XP_071937582.1">
    <property type="nucleotide sequence ID" value="XM_072081481.1"/>
</dbReference>
<organism evidence="9 11">
    <name type="scientific">Coffea arabica</name>
    <name type="common">Arabian coffee</name>
    <dbReference type="NCBI Taxonomy" id="13443"/>
    <lineage>
        <taxon>Eukaryota</taxon>
        <taxon>Viridiplantae</taxon>
        <taxon>Streptophyta</taxon>
        <taxon>Embryophyta</taxon>
        <taxon>Tracheophyta</taxon>
        <taxon>Spermatophyta</taxon>
        <taxon>Magnoliopsida</taxon>
        <taxon>eudicotyledons</taxon>
        <taxon>Gunneridae</taxon>
        <taxon>Pentapetalae</taxon>
        <taxon>asterids</taxon>
        <taxon>lamiids</taxon>
        <taxon>Gentianales</taxon>
        <taxon>Rubiaceae</taxon>
        <taxon>Ixoroideae</taxon>
        <taxon>Gardenieae complex</taxon>
        <taxon>Bertiereae - Coffeeae clade</taxon>
        <taxon>Coffeeae</taxon>
        <taxon>Coffea</taxon>
    </lineage>
</organism>
<name>A0ABM4X0K9_COFAR</name>
<proteinExistence type="inferred from homology"/>
<evidence type="ECO:0000313" key="9">
    <source>
        <dbReference type="Proteomes" id="UP001652660"/>
    </source>
</evidence>
<keyword evidence="4" id="KW-0489">Methyltransferase</keyword>
<dbReference type="PANTHER" id="PTHR12636:SF5">
    <property type="entry name" value="RIBOSOMAL RNA SMALL SUBUNIT METHYLTRANSFERASE NEP1"/>
    <property type="match status" value="1"/>
</dbReference>
<evidence type="ECO:0000256" key="7">
    <source>
        <dbReference type="ARBA" id="ARBA00022730"/>
    </source>
</evidence>
<dbReference type="InterPro" id="IPR029026">
    <property type="entry name" value="tRNA_m1G_MTases_N"/>
</dbReference>
<evidence type="ECO:0000256" key="2">
    <source>
        <dbReference type="ARBA" id="ARBA00022517"/>
    </source>
</evidence>
<sequence length="119" mass="13583">METVFEATPEERKENTISLMHEEFRNVSETSTDKPGIPLAPSIKNSKPGVIFVLEKASLVPAYVWTTYEILNPDKHADFMRKKNMNPYNYRPDIIHEVLVDILGSRLNMAGMVKAVYVN</sequence>
<gene>
    <name evidence="10 11" type="primary">LOC113729688</name>
</gene>
<reference evidence="10 11" key="1">
    <citation type="submission" date="2025-05" db="UniProtKB">
        <authorList>
            <consortium name="RefSeq"/>
        </authorList>
    </citation>
    <scope>IDENTIFICATION</scope>
    <source>
        <tissue evidence="10 11">Leaves</tissue>
    </source>
</reference>
<dbReference type="PANTHER" id="PTHR12636">
    <property type="entry name" value="NEP1/MRA1"/>
    <property type="match status" value="1"/>
</dbReference>
<keyword evidence="9" id="KW-1185">Reference proteome</keyword>
<evidence type="ECO:0000256" key="3">
    <source>
        <dbReference type="ARBA" id="ARBA00022552"/>
    </source>
</evidence>
<dbReference type="Pfam" id="PF03587">
    <property type="entry name" value="EMG1"/>
    <property type="match status" value="1"/>
</dbReference>
<keyword evidence="8" id="KW-0694">RNA-binding</keyword>
<dbReference type="SUPFAM" id="SSF75217">
    <property type="entry name" value="alpha/beta knot"/>
    <property type="match status" value="1"/>
</dbReference>
<evidence type="ECO:0000256" key="1">
    <source>
        <dbReference type="ARBA" id="ARBA00008115"/>
    </source>
</evidence>
<evidence type="ECO:0000313" key="10">
    <source>
        <dbReference type="RefSeq" id="XP_071937580.1"/>
    </source>
</evidence>
<dbReference type="Gene3D" id="3.40.1280.10">
    <property type="match status" value="1"/>
</dbReference>
<dbReference type="InterPro" id="IPR005304">
    <property type="entry name" value="Rbsml_bgen_MeTrfase_EMG1/NEP1"/>
</dbReference>
<evidence type="ECO:0000256" key="5">
    <source>
        <dbReference type="ARBA" id="ARBA00022679"/>
    </source>
</evidence>
<protein>
    <submittedName>
        <fullName evidence="10 11">Uncharacterized protein isoform X1</fullName>
    </submittedName>
</protein>
<dbReference type="GeneID" id="113729688"/>
<dbReference type="Proteomes" id="UP001652660">
    <property type="component" value="Chromosome 2e"/>
</dbReference>
<comment type="similarity">
    <text evidence="1">Belongs to the class IV-like SAM-binding methyltransferase superfamily. RNA methyltransferase NEP1 family.</text>
</comment>
<evidence type="ECO:0000256" key="6">
    <source>
        <dbReference type="ARBA" id="ARBA00022691"/>
    </source>
</evidence>
<accession>A0ABM4X0K9</accession>
<keyword evidence="2" id="KW-0690">Ribosome biogenesis</keyword>
<dbReference type="InterPro" id="IPR029028">
    <property type="entry name" value="Alpha/beta_knot_MTases"/>
</dbReference>
<keyword evidence="3" id="KW-0698">rRNA processing</keyword>
<dbReference type="RefSeq" id="XP_071937580.1">
    <property type="nucleotide sequence ID" value="XM_072081479.1"/>
</dbReference>
<evidence type="ECO:0000256" key="8">
    <source>
        <dbReference type="ARBA" id="ARBA00022884"/>
    </source>
</evidence>
<evidence type="ECO:0000256" key="4">
    <source>
        <dbReference type="ARBA" id="ARBA00022603"/>
    </source>
</evidence>